<evidence type="ECO:0000256" key="5">
    <source>
        <dbReference type="HAMAP-Rule" id="MF_00532"/>
    </source>
</evidence>
<dbReference type="Proteomes" id="UP000177907">
    <property type="component" value="Unassembled WGS sequence"/>
</dbReference>
<evidence type="ECO:0000313" key="7">
    <source>
        <dbReference type="EMBL" id="OGH88601.1"/>
    </source>
</evidence>
<proteinExistence type="inferred from homology"/>
<dbReference type="InterPro" id="IPR020574">
    <property type="entry name" value="Ribosomal_uS9_CS"/>
</dbReference>
<comment type="similarity">
    <text evidence="1 5 6">Belongs to the universal ribosomal protein uS9 family.</text>
</comment>
<evidence type="ECO:0000313" key="8">
    <source>
        <dbReference type="Proteomes" id="UP000177907"/>
    </source>
</evidence>
<dbReference type="Gene3D" id="3.30.230.10">
    <property type="match status" value="1"/>
</dbReference>
<organism evidence="7 8">
    <name type="scientific">Candidatus Magasanikbacteria bacterium RIFOXYC2_FULL_42_28</name>
    <dbReference type="NCBI Taxonomy" id="1798704"/>
    <lineage>
        <taxon>Bacteria</taxon>
        <taxon>Candidatus Magasanikiibacteriota</taxon>
    </lineage>
</organism>
<evidence type="ECO:0000256" key="1">
    <source>
        <dbReference type="ARBA" id="ARBA00005251"/>
    </source>
</evidence>
<evidence type="ECO:0000256" key="4">
    <source>
        <dbReference type="ARBA" id="ARBA00035259"/>
    </source>
</evidence>
<gene>
    <name evidence="5" type="primary">rpsI</name>
    <name evidence="7" type="ORF">A3J93_00670</name>
</gene>
<evidence type="ECO:0000256" key="6">
    <source>
        <dbReference type="RuleBase" id="RU003815"/>
    </source>
</evidence>
<dbReference type="GO" id="GO:0022627">
    <property type="term" value="C:cytosolic small ribosomal subunit"/>
    <property type="evidence" value="ECO:0007669"/>
    <property type="project" value="TreeGrafter"/>
</dbReference>
<name>A0A1F6NXI5_9BACT</name>
<keyword evidence="2 5" id="KW-0689">Ribosomal protein</keyword>
<dbReference type="PROSITE" id="PS00360">
    <property type="entry name" value="RIBOSOMAL_S9"/>
    <property type="match status" value="1"/>
</dbReference>
<keyword evidence="3 5" id="KW-0687">Ribonucleoprotein</keyword>
<dbReference type="AlphaFoldDB" id="A0A1F6NXI5"/>
<dbReference type="GO" id="GO:0006412">
    <property type="term" value="P:translation"/>
    <property type="evidence" value="ECO:0007669"/>
    <property type="project" value="UniProtKB-UniRule"/>
</dbReference>
<evidence type="ECO:0000256" key="3">
    <source>
        <dbReference type="ARBA" id="ARBA00023274"/>
    </source>
</evidence>
<dbReference type="STRING" id="1798704.A3J93_00670"/>
<dbReference type="HAMAP" id="MF_00532_B">
    <property type="entry name" value="Ribosomal_uS9_B"/>
    <property type="match status" value="1"/>
</dbReference>
<dbReference type="PANTHER" id="PTHR21569">
    <property type="entry name" value="RIBOSOMAL PROTEIN S9"/>
    <property type="match status" value="1"/>
</dbReference>
<dbReference type="GO" id="GO:0003735">
    <property type="term" value="F:structural constituent of ribosome"/>
    <property type="evidence" value="ECO:0007669"/>
    <property type="project" value="InterPro"/>
</dbReference>
<dbReference type="InterPro" id="IPR000754">
    <property type="entry name" value="Ribosomal_uS9"/>
</dbReference>
<comment type="caution">
    <text evidence="7">The sequence shown here is derived from an EMBL/GenBank/DDBJ whole genome shotgun (WGS) entry which is preliminary data.</text>
</comment>
<evidence type="ECO:0000256" key="2">
    <source>
        <dbReference type="ARBA" id="ARBA00022980"/>
    </source>
</evidence>
<dbReference type="NCBIfam" id="NF001099">
    <property type="entry name" value="PRK00132.1"/>
    <property type="match status" value="1"/>
</dbReference>
<reference evidence="7 8" key="1">
    <citation type="journal article" date="2016" name="Nat. Commun.">
        <title>Thousands of microbial genomes shed light on interconnected biogeochemical processes in an aquifer system.</title>
        <authorList>
            <person name="Anantharaman K."/>
            <person name="Brown C.T."/>
            <person name="Hug L.A."/>
            <person name="Sharon I."/>
            <person name="Castelle C.J."/>
            <person name="Probst A.J."/>
            <person name="Thomas B.C."/>
            <person name="Singh A."/>
            <person name="Wilkins M.J."/>
            <person name="Karaoz U."/>
            <person name="Brodie E.L."/>
            <person name="Williams K.H."/>
            <person name="Hubbard S.S."/>
            <person name="Banfield J.F."/>
        </authorList>
    </citation>
    <scope>NUCLEOTIDE SEQUENCE [LARGE SCALE GENOMIC DNA]</scope>
</reference>
<dbReference type="FunFam" id="3.30.230.10:FF:000001">
    <property type="entry name" value="30S ribosomal protein S9"/>
    <property type="match status" value="1"/>
</dbReference>
<dbReference type="SUPFAM" id="SSF54211">
    <property type="entry name" value="Ribosomal protein S5 domain 2-like"/>
    <property type="match status" value="1"/>
</dbReference>
<dbReference type="InterPro" id="IPR020568">
    <property type="entry name" value="Ribosomal_Su5_D2-typ_SF"/>
</dbReference>
<dbReference type="GO" id="GO:0003723">
    <property type="term" value="F:RNA binding"/>
    <property type="evidence" value="ECO:0007669"/>
    <property type="project" value="TreeGrafter"/>
</dbReference>
<accession>A0A1F6NXI5</accession>
<protein>
    <recommendedName>
        <fullName evidence="4 5">Small ribosomal subunit protein uS9</fullName>
    </recommendedName>
</protein>
<dbReference type="InterPro" id="IPR023035">
    <property type="entry name" value="Ribosomal_uS9_bac/plastid"/>
</dbReference>
<dbReference type="PANTHER" id="PTHR21569:SF1">
    <property type="entry name" value="SMALL RIBOSOMAL SUBUNIT PROTEIN US9M"/>
    <property type="match status" value="1"/>
</dbReference>
<sequence>MTADIKNRTIGRRKRASARVRLERGTGKITVNGMEFAQYFTYAELQDIVLQPLKLLGKEKAYDLSTKVAGGGKKGQATAICLGVARALVKEDETVKKTLKSVGLLTRDPRIKERKKFGLKKARRAPQWSKR</sequence>
<dbReference type="Pfam" id="PF00380">
    <property type="entry name" value="Ribosomal_S9"/>
    <property type="match status" value="1"/>
</dbReference>
<dbReference type="InterPro" id="IPR014721">
    <property type="entry name" value="Ribsml_uS5_D2-typ_fold_subgr"/>
</dbReference>
<dbReference type="EMBL" id="MFQZ01000001">
    <property type="protein sequence ID" value="OGH88601.1"/>
    <property type="molecule type" value="Genomic_DNA"/>
</dbReference>